<evidence type="ECO:0000313" key="2">
    <source>
        <dbReference type="Proteomes" id="UP001652394"/>
    </source>
</evidence>
<keyword evidence="2" id="KW-1185">Reference proteome</keyword>
<dbReference type="Proteomes" id="UP001652394">
    <property type="component" value="Unassembled WGS sequence"/>
</dbReference>
<protein>
    <submittedName>
        <fullName evidence="1">DUF5702 domain-containing protein</fullName>
    </submittedName>
</protein>
<proteinExistence type="predicted"/>
<dbReference type="InterPro" id="IPR043756">
    <property type="entry name" value="DUF5702"/>
</dbReference>
<dbReference type="EMBL" id="JAOQJX010000021">
    <property type="protein sequence ID" value="MCU6748387.1"/>
    <property type="molecule type" value="Genomic_DNA"/>
</dbReference>
<organism evidence="1 2">
    <name type="scientific">Faecalicatena acetigenes</name>
    <dbReference type="NCBI Taxonomy" id="2981790"/>
    <lineage>
        <taxon>Bacteria</taxon>
        <taxon>Bacillati</taxon>
        <taxon>Bacillota</taxon>
        <taxon>Clostridia</taxon>
        <taxon>Lachnospirales</taxon>
        <taxon>Lachnospiraceae</taxon>
        <taxon>Faecalicatena</taxon>
    </lineage>
</organism>
<name>A0ABT2TDR7_9FIRM</name>
<comment type="caution">
    <text evidence="1">The sequence shown here is derived from an EMBL/GenBank/DDBJ whole genome shotgun (WGS) entry which is preliminary data.</text>
</comment>
<dbReference type="RefSeq" id="WP_059067131.1">
    <property type="nucleotide sequence ID" value="NZ_JAOQJX010000021.1"/>
</dbReference>
<dbReference type="Pfam" id="PF18960">
    <property type="entry name" value="DUF5702"/>
    <property type="match status" value="1"/>
</dbReference>
<accession>A0ABT2TDR7</accession>
<gene>
    <name evidence="1" type="ORF">OCV51_12090</name>
</gene>
<reference evidence="1 2" key="1">
    <citation type="journal article" date="2021" name="ISME Commun">
        <title>Automated analysis of genomic sequences facilitates high-throughput and comprehensive description of bacteria.</title>
        <authorList>
            <person name="Hitch T.C.A."/>
        </authorList>
    </citation>
    <scope>NUCLEOTIDE SEQUENCE [LARGE SCALE GENOMIC DNA]</scope>
    <source>
        <strain evidence="1 2">H2_18</strain>
    </source>
</reference>
<sequence>MFKGEITAFLSLIFVLLISFVMGTMESAVIQQQKSQSRLDTDAALYSVFGEYQKELFEEYQIFGLEGSYETGDFSEQAMINRLHYYGTENIHHEVEGIQFLTDNKGQAFREQVITYMEQKNGIAAVKEIIDMAETWEEQEIEGEKAGKKEENLLNDYQELFPEGEEIPDLGDENPFVCIEEINKSGILVMVLPEEFSLSGKNVDLSIMSSYRGLMTGKGKFPARQNMDGIEEKLLFSEYILEKFQNAMSEEEKDRSLSYEIEYILSGKESDEKNLESIVQKIFLIRLGINYLYLLTDTGKQAEAAALALTISTLLAIPWAEEAVKQLILIAWAAGESIMDLRTVLSGGRVALVKTAENWQLSLSGLMTLGTDSDSLEGADSKEGFSYEDYLRVLLFLQDSGESAIRCLDRIEQNLIYERDLAFFRLDFCITKIKLRNQARVGGNFTYDFPVYFGYE</sequence>
<evidence type="ECO:0000313" key="1">
    <source>
        <dbReference type="EMBL" id="MCU6748387.1"/>
    </source>
</evidence>